<reference evidence="3" key="1">
    <citation type="submission" date="2025-08" db="UniProtKB">
        <authorList>
            <consortium name="Ensembl"/>
        </authorList>
    </citation>
    <scope>IDENTIFICATION</scope>
</reference>
<dbReference type="AlphaFoldDB" id="A0A3B4X2G5"/>
<feature type="compositionally biased region" description="Basic and acidic residues" evidence="1">
    <location>
        <begin position="130"/>
        <end position="151"/>
    </location>
</feature>
<reference evidence="3" key="2">
    <citation type="submission" date="2025-09" db="UniProtKB">
        <authorList>
            <consortium name="Ensembl"/>
        </authorList>
    </citation>
    <scope>IDENTIFICATION</scope>
</reference>
<feature type="chain" id="PRO_5017469955" evidence="2">
    <location>
        <begin position="36"/>
        <end position="158"/>
    </location>
</feature>
<keyword evidence="4" id="KW-1185">Reference proteome</keyword>
<feature type="region of interest" description="Disordered" evidence="1">
    <location>
        <begin position="113"/>
        <end position="158"/>
    </location>
</feature>
<dbReference type="Proteomes" id="UP000261360">
    <property type="component" value="Unplaced"/>
</dbReference>
<protein>
    <submittedName>
        <fullName evidence="3">Uncharacterized protein</fullName>
    </submittedName>
</protein>
<name>A0A3B4X2G5_SERLL</name>
<keyword evidence="2" id="KW-0732">Signal</keyword>
<evidence type="ECO:0000313" key="3">
    <source>
        <dbReference type="Ensembl" id="ENSSLDP00000010406.1"/>
    </source>
</evidence>
<dbReference type="STRING" id="1841481.ENSSLDP00000010406"/>
<feature type="region of interest" description="Disordered" evidence="1">
    <location>
        <begin position="44"/>
        <end position="65"/>
    </location>
</feature>
<sequence>MTMISSCGRGTSFSCFSCLALLLVLHYHQINRIHGQKSDSALTVVENTDGGGGGGGDGEEEKEEVNLKVVQPTEQWQSLKPGQAVPAGSHVRLNLQTGQREVRLGEEQLKYWTQEHQRDTKETGSFFSPDELKQAMKKIKEDLNPVSKDPDQQVSTQD</sequence>
<dbReference type="GeneTree" id="ENSGT00940000178312"/>
<feature type="signal peptide" evidence="2">
    <location>
        <begin position="1"/>
        <end position="35"/>
    </location>
</feature>
<accession>A0A3B4X2G5</accession>
<dbReference type="Ensembl" id="ENSSLDT00000010784.1">
    <property type="protein sequence ID" value="ENSSLDP00000010406.1"/>
    <property type="gene ID" value="ENSSLDG00000008304.1"/>
</dbReference>
<organism evidence="3 4">
    <name type="scientific">Seriola lalandi dorsalis</name>
    <dbReference type="NCBI Taxonomy" id="1841481"/>
    <lineage>
        <taxon>Eukaryota</taxon>
        <taxon>Metazoa</taxon>
        <taxon>Chordata</taxon>
        <taxon>Craniata</taxon>
        <taxon>Vertebrata</taxon>
        <taxon>Euteleostomi</taxon>
        <taxon>Actinopterygii</taxon>
        <taxon>Neopterygii</taxon>
        <taxon>Teleostei</taxon>
        <taxon>Neoteleostei</taxon>
        <taxon>Acanthomorphata</taxon>
        <taxon>Carangaria</taxon>
        <taxon>Carangiformes</taxon>
        <taxon>Carangidae</taxon>
        <taxon>Seriola</taxon>
    </lineage>
</organism>
<evidence type="ECO:0000256" key="2">
    <source>
        <dbReference type="SAM" id="SignalP"/>
    </source>
</evidence>
<evidence type="ECO:0000256" key="1">
    <source>
        <dbReference type="SAM" id="MobiDB-lite"/>
    </source>
</evidence>
<proteinExistence type="predicted"/>
<evidence type="ECO:0000313" key="4">
    <source>
        <dbReference type="Proteomes" id="UP000261360"/>
    </source>
</evidence>
<feature type="compositionally biased region" description="Basic and acidic residues" evidence="1">
    <location>
        <begin position="113"/>
        <end position="122"/>
    </location>
</feature>